<protein>
    <submittedName>
        <fullName evidence="4">Chemotaxis protein CheC</fullName>
    </submittedName>
</protein>
<feature type="domain" description="CheC-like protein" evidence="3">
    <location>
        <begin position="118"/>
        <end position="153"/>
    </location>
</feature>
<dbReference type="GO" id="GO:0006935">
    <property type="term" value="P:chemotaxis"/>
    <property type="evidence" value="ECO:0007669"/>
    <property type="project" value="UniProtKB-KW"/>
</dbReference>
<dbReference type="PANTHER" id="PTHR43693:SF1">
    <property type="entry name" value="PROTEIN PHOSPHATASE CHEZ"/>
    <property type="match status" value="1"/>
</dbReference>
<dbReference type="InterPro" id="IPR028976">
    <property type="entry name" value="CheC-like_sf"/>
</dbReference>
<keyword evidence="1" id="KW-0145">Chemotaxis</keyword>
<dbReference type="SUPFAM" id="SSF103039">
    <property type="entry name" value="CheC-like"/>
    <property type="match status" value="1"/>
</dbReference>
<dbReference type="STRING" id="1505907.TEU_11695"/>
<dbReference type="KEGG" id="teu:TEU_11695"/>
<organism evidence="4 5">
    <name type="scientific">Thermococcus eurythermalis</name>
    <dbReference type="NCBI Taxonomy" id="1505907"/>
    <lineage>
        <taxon>Archaea</taxon>
        <taxon>Methanobacteriati</taxon>
        <taxon>Methanobacteriota</taxon>
        <taxon>Thermococci</taxon>
        <taxon>Thermococcales</taxon>
        <taxon>Thermococcaceae</taxon>
        <taxon>Thermococcus</taxon>
    </lineage>
</organism>
<keyword evidence="5" id="KW-1185">Reference proteome</keyword>
<dbReference type="InterPro" id="IPR050992">
    <property type="entry name" value="CheZ_family_phosphatases"/>
</dbReference>
<evidence type="ECO:0000256" key="2">
    <source>
        <dbReference type="ARBA" id="ARBA00022801"/>
    </source>
</evidence>
<evidence type="ECO:0000313" key="4">
    <source>
        <dbReference type="EMBL" id="AIU70935.1"/>
    </source>
</evidence>
<dbReference type="CDD" id="cd17909">
    <property type="entry name" value="CheC_ClassI"/>
    <property type="match status" value="1"/>
</dbReference>
<accession>A0A097QWS2</accession>
<dbReference type="InterPro" id="IPR007597">
    <property type="entry name" value="CheC"/>
</dbReference>
<dbReference type="PANTHER" id="PTHR43693">
    <property type="entry name" value="PROTEIN PHOSPHATASE CHEZ"/>
    <property type="match status" value="1"/>
</dbReference>
<dbReference type="Pfam" id="PF04509">
    <property type="entry name" value="CheC"/>
    <property type="match status" value="2"/>
</dbReference>
<evidence type="ECO:0000259" key="3">
    <source>
        <dbReference type="Pfam" id="PF04509"/>
    </source>
</evidence>
<dbReference type="Proteomes" id="UP000029980">
    <property type="component" value="Chromosome"/>
</dbReference>
<proteinExistence type="predicted"/>
<dbReference type="Gene3D" id="3.40.1550.10">
    <property type="entry name" value="CheC-like"/>
    <property type="match status" value="1"/>
</dbReference>
<feature type="domain" description="CheC-like protein" evidence="3">
    <location>
        <begin position="21"/>
        <end position="56"/>
    </location>
</feature>
<evidence type="ECO:0000313" key="5">
    <source>
        <dbReference type="Proteomes" id="UP000029980"/>
    </source>
</evidence>
<sequence length="215" mass="23403">MEVKAVESENYEEYIKNLDEFAKSALVETFNIGASRAADALSEMTGLTVDITVPGIEVTSIKSVPEKVGEDVKVAVYIQLSGGFEGHAFFFLDFEDALRIFDLMMGQELGTTTEFDDMVASAVMEMGNILISAFANALSEFLGTEINQTPPDIAIDFTPAILDFALADVGQYCDYTILLGTDITIEGVEFKEHFTIIPHPASMKKVVETLLGGFA</sequence>
<reference evidence="4 5" key="1">
    <citation type="journal article" date="2015" name="Int. J. Syst. Evol. Microbiol.">
        <title>Thermococcus eurythermalis sp. nov., a conditional piezophilic hyperthermophilic archaeon with a wide temperature range isolated from an oil-immersed chimney in the Guaymas Basin.</title>
        <authorList>
            <person name="Zhao W."/>
            <person name="Zeng X."/>
            <person name="Xiao X."/>
        </authorList>
    </citation>
    <scope>NUCLEOTIDE SEQUENCE [LARGE SCALE GENOMIC DNA]</scope>
    <source>
        <strain evidence="4 5">A501</strain>
    </source>
</reference>
<dbReference type="HOGENOM" id="CLU_087860_2_1_2"/>
<keyword evidence="2" id="KW-0378">Hydrolase</keyword>
<evidence type="ECO:0000256" key="1">
    <source>
        <dbReference type="ARBA" id="ARBA00022500"/>
    </source>
</evidence>
<dbReference type="GO" id="GO:0016787">
    <property type="term" value="F:hydrolase activity"/>
    <property type="evidence" value="ECO:0007669"/>
    <property type="project" value="UniProtKB-KW"/>
</dbReference>
<dbReference type="EMBL" id="CP008887">
    <property type="protein sequence ID" value="AIU70935.1"/>
    <property type="molecule type" value="Genomic_DNA"/>
</dbReference>
<dbReference type="AlphaFoldDB" id="A0A097QWS2"/>
<name>A0A097QWS2_9EURY</name>
<gene>
    <name evidence="4" type="ORF">TEU_11695</name>
</gene>